<dbReference type="EMBL" id="FNBE01000023">
    <property type="protein sequence ID" value="SDH47498.1"/>
    <property type="molecule type" value="Genomic_DNA"/>
</dbReference>
<evidence type="ECO:0000313" key="2">
    <source>
        <dbReference type="EMBL" id="SDH47498.1"/>
    </source>
</evidence>
<dbReference type="STRING" id="366584.SAMN05216377_12326"/>
<proteinExistence type="predicted"/>
<feature type="compositionally biased region" description="Low complexity" evidence="1">
    <location>
        <begin position="247"/>
        <end position="268"/>
    </location>
</feature>
<accession>A0A1G8CPT9</accession>
<evidence type="ECO:0000256" key="1">
    <source>
        <dbReference type="SAM" id="MobiDB-lite"/>
    </source>
</evidence>
<name>A0A1G8CPT9_PSEOR</name>
<reference evidence="2 3" key="1">
    <citation type="submission" date="2016-10" db="EMBL/GenBank/DDBJ databases">
        <authorList>
            <person name="de Groot N.N."/>
        </authorList>
    </citation>
    <scope>NUCLEOTIDE SEQUENCE [LARGE SCALE GENOMIC DNA]</scope>
    <source>
        <strain evidence="2 3">CGMCC 4.3143</strain>
    </source>
</reference>
<keyword evidence="3" id="KW-1185">Reference proteome</keyword>
<gene>
    <name evidence="2" type="ORF">SAMN05216377_12326</name>
</gene>
<feature type="region of interest" description="Disordered" evidence="1">
    <location>
        <begin position="174"/>
        <end position="232"/>
    </location>
</feature>
<dbReference type="Pfam" id="PF19827">
    <property type="entry name" value="DUF6308"/>
    <property type="match status" value="1"/>
</dbReference>
<evidence type="ECO:0000313" key="3">
    <source>
        <dbReference type="Proteomes" id="UP000198967"/>
    </source>
</evidence>
<sequence length="268" mass="28158">MTFPDALRDPNEAAHLLHQYFIRRDERDGSPFYTGGQFERFAGGDRPDVADTFTVDDLVAVSMLSVTVPGRAALNILGPDAGELAELLAAIPTDVDLVDAEPHMIDDGSAANHLWQALRSQAGIGPVVAGKLLARKRPRLVPVMDSVVLKRSVTRVADTGSTCVTISGLTTRRSPLCSTTPSSESGSPGRSARSARSTSSCGSPARTPSRRTSASTCETKAGPRPSCGWAVRQDVRGGQLTIGSDVATKAASSTRPSARSRTRACALG</sequence>
<dbReference type="InterPro" id="IPR046275">
    <property type="entry name" value="DUF6308"/>
</dbReference>
<organism evidence="2 3">
    <name type="scientific">Pseudonocardia oroxyli</name>
    <dbReference type="NCBI Taxonomy" id="366584"/>
    <lineage>
        <taxon>Bacteria</taxon>
        <taxon>Bacillati</taxon>
        <taxon>Actinomycetota</taxon>
        <taxon>Actinomycetes</taxon>
        <taxon>Pseudonocardiales</taxon>
        <taxon>Pseudonocardiaceae</taxon>
        <taxon>Pseudonocardia</taxon>
    </lineage>
</organism>
<protein>
    <submittedName>
        <fullName evidence="2">Uncharacterized protein</fullName>
    </submittedName>
</protein>
<feature type="region of interest" description="Disordered" evidence="1">
    <location>
        <begin position="246"/>
        <end position="268"/>
    </location>
</feature>
<feature type="compositionally biased region" description="Low complexity" evidence="1">
    <location>
        <begin position="178"/>
        <end position="205"/>
    </location>
</feature>
<dbReference type="Proteomes" id="UP000198967">
    <property type="component" value="Unassembled WGS sequence"/>
</dbReference>
<dbReference type="AlphaFoldDB" id="A0A1G8CPT9"/>